<protein>
    <recommendedName>
        <fullName evidence="4">DNA/RNA-binding domain-containing protein</fullName>
    </recommendedName>
</protein>
<dbReference type="STRING" id="2060905.A0A2B7XIW9"/>
<evidence type="ECO:0000313" key="3">
    <source>
        <dbReference type="Proteomes" id="UP000224080"/>
    </source>
</evidence>
<dbReference type="GO" id="GO:0070034">
    <property type="term" value="F:telomerase RNA binding"/>
    <property type="evidence" value="ECO:0007669"/>
    <property type="project" value="TreeGrafter"/>
</dbReference>
<accession>A0A2B7XIW9</accession>
<dbReference type="Proteomes" id="UP000224080">
    <property type="component" value="Unassembled WGS sequence"/>
</dbReference>
<dbReference type="InterPro" id="IPR045153">
    <property type="entry name" value="Est1/Ebs1-like"/>
</dbReference>
<organism evidence="2 3">
    <name type="scientific">Blastomyces parvus</name>
    <dbReference type="NCBI Taxonomy" id="2060905"/>
    <lineage>
        <taxon>Eukaryota</taxon>
        <taxon>Fungi</taxon>
        <taxon>Dikarya</taxon>
        <taxon>Ascomycota</taxon>
        <taxon>Pezizomycotina</taxon>
        <taxon>Eurotiomycetes</taxon>
        <taxon>Eurotiomycetidae</taxon>
        <taxon>Onygenales</taxon>
        <taxon>Ajellomycetaceae</taxon>
        <taxon>Blastomyces</taxon>
    </lineage>
</organism>
<reference evidence="2 3" key="1">
    <citation type="submission" date="2017-10" db="EMBL/GenBank/DDBJ databases">
        <title>Comparative genomics in systemic dimorphic fungi from Ajellomycetaceae.</title>
        <authorList>
            <person name="Munoz J.F."/>
            <person name="Mcewen J.G."/>
            <person name="Clay O.K."/>
            <person name="Cuomo C.A."/>
        </authorList>
    </citation>
    <scope>NUCLEOTIDE SEQUENCE [LARGE SCALE GENOMIC DNA]</scope>
    <source>
        <strain evidence="2 3">UAMH130</strain>
    </source>
</reference>
<name>A0A2B7XIW9_9EURO</name>
<dbReference type="Gene3D" id="1.25.40.10">
    <property type="entry name" value="Tetratricopeptide repeat domain"/>
    <property type="match status" value="1"/>
</dbReference>
<evidence type="ECO:0000313" key="2">
    <source>
        <dbReference type="EMBL" id="PGH08568.1"/>
    </source>
</evidence>
<sequence>MDKQHDRDSHNRRSRNQASKKNTKATASKKQSTNETRPIRRRSPSDEVPPIRDGVHPNHHALERLNLEDRSPQTPSTPPATVSRGGNAKKRSAAAVEREERCIPAGYSHGNAAAETRHLQAGNNEQHLRTHYDLDFTISNPDAPATPGFLPTPTPVQSRRAPTTVSNARAKLFPDGWVPDQTISLQLEEVLKFKAASYGIDGDPNPPDTSTWIRQYDTQELTYEILVREAAKIYEGLLTTEMRCLAEDAKMTRIRTLSENQWNDLVKWHRSLLDHHYDLLICTQHPISNREIWVIPVKYSMPSRMLHQGIYVLLEIMKARRPDSHDYMISFIHHAYGLMTLLIDMVPRFKNLWLECLGDLTSYMMCLEDRDSAATKTWKEISSRWYHKALDENPGKGSLYHRLGNLAKPNMGQQLFFHSRSLLAIKRFEMSKTGVEFAFQMALDSIRECDVITPDLPSWFVGSHAMLCRGGSIQKFIVYVKEYIALLHSQVNQRTFKFREAAICMGVPNVAAMLQYGEEDGILTRMFINPGNHSRSPHPQNLSSEARLQHAIHHWLTLPTIPSRNALKNDLPSDDATFSTSLQKLTYSTYLKFHTLSFVLNHTRNENIIPFVHLSLAFIWSLALVPDSMAYVEGEIPWTKIAIFLNTLSRASVSESRLESTNFPVPIETKFRQLPEDFFFRSQIWSQTLYPPDFFAGPPMEDDSRGRDMPSTISARNERCLWYGYRLASCGRWIELFETNGTKKFRPTYFANQLEATAIHPQVFRQPQRAVPTSLPSIVPSTLSSTRPSTRPSKLSWTQPPKKRRGR</sequence>
<evidence type="ECO:0000256" key="1">
    <source>
        <dbReference type="SAM" id="MobiDB-lite"/>
    </source>
</evidence>
<feature type="region of interest" description="Disordered" evidence="1">
    <location>
        <begin position="770"/>
        <end position="807"/>
    </location>
</feature>
<dbReference type="GO" id="GO:0005697">
    <property type="term" value="C:telomerase holoenzyme complex"/>
    <property type="evidence" value="ECO:0007669"/>
    <property type="project" value="TreeGrafter"/>
</dbReference>
<proteinExistence type="predicted"/>
<gene>
    <name evidence="2" type="ORF">GX51_01087</name>
</gene>
<keyword evidence="3" id="KW-1185">Reference proteome</keyword>
<feature type="compositionally biased region" description="Basic and acidic residues" evidence="1">
    <location>
        <begin position="1"/>
        <end position="11"/>
    </location>
</feature>
<feature type="region of interest" description="Disordered" evidence="1">
    <location>
        <begin position="1"/>
        <end position="97"/>
    </location>
</feature>
<dbReference type="EMBL" id="PDNC01000008">
    <property type="protein sequence ID" value="PGH08568.1"/>
    <property type="molecule type" value="Genomic_DNA"/>
</dbReference>
<dbReference type="GO" id="GO:0000184">
    <property type="term" value="P:nuclear-transcribed mRNA catabolic process, nonsense-mediated decay"/>
    <property type="evidence" value="ECO:0007669"/>
    <property type="project" value="TreeGrafter"/>
</dbReference>
<feature type="compositionally biased region" description="Basic and acidic residues" evidence="1">
    <location>
        <begin position="43"/>
        <end position="71"/>
    </location>
</feature>
<dbReference type="GO" id="GO:0042162">
    <property type="term" value="F:telomeric DNA binding"/>
    <property type="evidence" value="ECO:0007669"/>
    <property type="project" value="TreeGrafter"/>
</dbReference>
<dbReference type="OrthoDB" id="4180531at2759"/>
<feature type="compositionally biased region" description="Low complexity" evidence="1">
    <location>
        <begin position="16"/>
        <end position="34"/>
    </location>
</feature>
<comment type="caution">
    <text evidence="2">The sequence shown here is derived from an EMBL/GenBank/DDBJ whole genome shotgun (WGS) entry which is preliminary data.</text>
</comment>
<dbReference type="AlphaFoldDB" id="A0A2B7XIW9"/>
<dbReference type="InterPro" id="IPR011990">
    <property type="entry name" value="TPR-like_helical_dom_sf"/>
</dbReference>
<evidence type="ECO:0008006" key="4">
    <source>
        <dbReference type="Google" id="ProtNLM"/>
    </source>
</evidence>
<dbReference type="PANTHER" id="PTHR15696:SF0">
    <property type="entry name" value="TELOMERASE-BINDING PROTEIN EST1A"/>
    <property type="match status" value="1"/>
</dbReference>
<dbReference type="PANTHER" id="PTHR15696">
    <property type="entry name" value="SMG-7 SUPPRESSOR WITH MORPHOLOGICAL EFFECT ON GENITALIA PROTEIN 7"/>
    <property type="match status" value="1"/>
</dbReference>
<dbReference type="SUPFAM" id="SSF48452">
    <property type="entry name" value="TPR-like"/>
    <property type="match status" value="1"/>
</dbReference>
<feature type="compositionally biased region" description="Low complexity" evidence="1">
    <location>
        <begin position="780"/>
        <end position="796"/>
    </location>
</feature>